<dbReference type="KEGG" id="tmk:QGN29_07955"/>
<organism evidence="16 17">
    <name type="scientific">Temperatibacter marinus</name>
    <dbReference type="NCBI Taxonomy" id="1456591"/>
    <lineage>
        <taxon>Bacteria</taxon>
        <taxon>Pseudomonadati</taxon>
        <taxon>Pseudomonadota</taxon>
        <taxon>Alphaproteobacteria</taxon>
        <taxon>Kordiimonadales</taxon>
        <taxon>Temperatibacteraceae</taxon>
        <taxon>Temperatibacter</taxon>
    </lineage>
</organism>
<keyword evidence="10" id="KW-0100">Branched-chain amino acid biosynthesis</keyword>
<accession>A0AA52H8I7</accession>
<evidence type="ECO:0000256" key="9">
    <source>
        <dbReference type="ARBA" id="ARBA00022898"/>
    </source>
</evidence>
<dbReference type="InterPro" id="IPR036038">
    <property type="entry name" value="Aminotransferase-like"/>
</dbReference>
<dbReference type="Gene3D" id="3.20.10.10">
    <property type="entry name" value="D-amino Acid Aminotransferase, subunit A, domain 2"/>
    <property type="match status" value="1"/>
</dbReference>
<dbReference type="RefSeq" id="WP_310797320.1">
    <property type="nucleotide sequence ID" value="NZ_CP123872.1"/>
</dbReference>
<comment type="cofactor">
    <cofactor evidence="1 15">
        <name>pyridoxal 5'-phosphate</name>
        <dbReference type="ChEBI" id="CHEBI:597326"/>
    </cofactor>
</comment>
<dbReference type="CDD" id="cd01558">
    <property type="entry name" value="D-AAT_like"/>
    <property type="match status" value="1"/>
</dbReference>
<comment type="catalytic activity">
    <reaction evidence="11">
        <text>L-valine + 2-oxoglutarate = 3-methyl-2-oxobutanoate + L-glutamate</text>
        <dbReference type="Rhea" id="RHEA:24813"/>
        <dbReference type="ChEBI" id="CHEBI:11851"/>
        <dbReference type="ChEBI" id="CHEBI:16810"/>
        <dbReference type="ChEBI" id="CHEBI:29985"/>
        <dbReference type="ChEBI" id="CHEBI:57762"/>
        <dbReference type="EC" id="2.6.1.42"/>
    </reaction>
</comment>
<name>A0AA52H8I7_9PROT</name>
<dbReference type="SUPFAM" id="SSF56752">
    <property type="entry name" value="D-aminoacid aminotransferase-like PLP-dependent enzymes"/>
    <property type="match status" value="1"/>
</dbReference>
<comment type="function">
    <text evidence="2">Acts on leucine, isoleucine and valine.</text>
</comment>
<evidence type="ECO:0000256" key="1">
    <source>
        <dbReference type="ARBA" id="ARBA00001933"/>
    </source>
</evidence>
<evidence type="ECO:0000256" key="7">
    <source>
        <dbReference type="ARBA" id="ARBA00013053"/>
    </source>
</evidence>
<evidence type="ECO:0000256" key="2">
    <source>
        <dbReference type="ARBA" id="ARBA00003109"/>
    </source>
</evidence>
<evidence type="ECO:0000256" key="3">
    <source>
        <dbReference type="ARBA" id="ARBA00004824"/>
    </source>
</evidence>
<comment type="similarity">
    <text evidence="6 14">Belongs to the class-IV pyridoxal-phosphate-dependent aminotransferase family.</text>
</comment>
<gene>
    <name evidence="16" type="ORF">QGN29_07955</name>
</gene>
<proteinExistence type="inferred from homology"/>
<dbReference type="GO" id="GO:0005829">
    <property type="term" value="C:cytosol"/>
    <property type="evidence" value="ECO:0007669"/>
    <property type="project" value="TreeGrafter"/>
</dbReference>
<keyword evidence="17" id="KW-1185">Reference proteome</keyword>
<dbReference type="PANTHER" id="PTHR42743">
    <property type="entry name" value="AMINO-ACID AMINOTRANSFERASE"/>
    <property type="match status" value="1"/>
</dbReference>
<evidence type="ECO:0000256" key="4">
    <source>
        <dbReference type="ARBA" id="ARBA00004931"/>
    </source>
</evidence>
<evidence type="ECO:0000256" key="6">
    <source>
        <dbReference type="ARBA" id="ARBA00009320"/>
    </source>
</evidence>
<evidence type="ECO:0000313" key="16">
    <source>
        <dbReference type="EMBL" id="WND01492.1"/>
    </source>
</evidence>
<dbReference type="EC" id="2.6.1.42" evidence="7"/>
<evidence type="ECO:0000256" key="15">
    <source>
        <dbReference type="RuleBase" id="RU004516"/>
    </source>
</evidence>
<reference evidence="16" key="1">
    <citation type="submission" date="2023-04" db="EMBL/GenBank/DDBJ databases">
        <title>Complete genome sequence of Temperatibacter marinus.</title>
        <authorList>
            <person name="Rong J.-C."/>
            <person name="Yi M.-L."/>
            <person name="Zhao Q."/>
        </authorList>
    </citation>
    <scope>NUCLEOTIDE SEQUENCE</scope>
    <source>
        <strain evidence="16">NBRC 110045</strain>
    </source>
</reference>
<evidence type="ECO:0000256" key="5">
    <source>
        <dbReference type="ARBA" id="ARBA00005072"/>
    </source>
</evidence>
<comment type="pathway">
    <text evidence="3">Amino-acid biosynthesis; L-isoleucine biosynthesis; L-isoleucine from 2-oxobutanoate: step 4/4.</text>
</comment>
<evidence type="ECO:0000256" key="8">
    <source>
        <dbReference type="ARBA" id="ARBA00014472"/>
    </source>
</evidence>
<keyword evidence="10" id="KW-0028">Amino-acid biosynthesis</keyword>
<comment type="catalytic activity">
    <reaction evidence="12">
        <text>L-isoleucine + 2-oxoglutarate = (S)-3-methyl-2-oxopentanoate + L-glutamate</text>
        <dbReference type="Rhea" id="RHEA:24801"/>
        <dbReference type="ChEBI" id="CHEBI:16810"/>
        <dbReference type="ChEBI" id="CHEBI:29985"/>
        <dbReference type="ChEBI" id="CHEBI:35146"/>
        <dbReference type="ChEBI" id="CHEBI:58045"/>
        <dbReference type="EC" id="2.6.1.42"/>
    </reaction>
</comment>
<keyword evidence="9 15" id="KW-0663">Pyridoxal phosphate</keyword>
<evidence type="ECO:0000256" key="12">
    <source>
        <dbReference type="ARBA" id="ARBA00048798"/>
    </source>
</evidence>
<dbReference type="EMBL" id="CP123872">
    <property type="protein sequence ID" value="WND01492.1"/>
    <property type="molecule type" value="Genomic_DNA"/>
</dbReference>
<dbReference type="InterPro" id="IPR043132">
    <property type="entry name" value="BCAT-like_C"/>
</dbReference>
<evidence type="ECO:0000256" key="13">
    <source>
        <dbReference type="ARBA" id="ARBA00049229"/>
    </source>
</evidence>
<evidence type="ECO:0000256" key="10">
    <source>
        <dbReference type="ARBA" id="ARBA00023304"/>
    </source>
</evidence>
<dbReference type="GO" id="GO:0004084">
    <property type="term" value="F:branched-chain-amino-acid transaminase activity"/>
    <property type="evidence" value="ECO:0007669"/>
    <property type="project" value="UniProtKB-EC"/>
</dbReference>
<dbReference type="InterPro" id="IPR018300">
    <property type="entry name" value="Aminotrans_IV_CS"/>
</dbReference>
<dbReference type="Proteomes" id="UP001268683">
    <property type="component" value="Chromosome"/>
</dbReference>
<dbReference type="InterPro" id="IPR001544">
    <property type="entry name" value="Aminotrans_IV"/>
</dbReference>
<dbReference type="InterPro" id="IPR043131">
    <property type="entry name" value="BCAT-like_N"/>
</dbReference>
<evidence type="ECO:0000256" key="11">
    <source>
        <dbReference type="ARBA" id="ARBA00048212"/>
    </source>
</evidence>
<dbReference type="PROSITE" id="PS00770">
    <property type="entry name" value="AA_TRANSFER_CLASS_4"/>
    <property type="match status" value="1"/>
</dbReference>
<protein>
    <recommendedName>
        <fullName evidence="8">Probable branched-chain-amino-acid aminotransferase</fullName>
        <ecNumber evidence="7">2.6.1.42</ecNumber>
    </recommendedName>
</protein>
<keyword evidence="16" id="KW-0808">Transferase</keyword>
<dbReference type="Pfam" id="PF01063">
    <property type="entry name" value="Aminotran_4"/>
    <property type="match status" value="1"/>
</dbReference>
<comment type="pathway">
    <text evidence="5">Amino-acid biosynthesis; L-leucine biosynthesis; L-leucine from 3-methyl-2-oxobutanoate: step 4/4.</text>
</comment>
<dbReference type="Gene3D" id="3.30.470.10">
    <property type="match status" value="1"/>
</dbReference>
<dbReference type="PANTHER" id="PTHR42743:SF11">
    <property type="entry name" value="AMINODEOXYCHORISMATE LYASE"/>
    <property type="match status" value="1"/>
</dbReference>
<dbReference type="AlphaFoldDB" id="A0AA52H8I7"/>
<evidence type="ECO:0000256" key="14">
    <source>
        <dbReference type="RuleBase" id="RU004106"/>
    </source>
</evidence>
<dbReference type="GO" id="GO:0009082">
    <property type="term" value="P:branched-chain amino acid biosynthetic process"/>
    <property type="evidence" value="ECO:0007669"/>
    <property type="project" value="UniProtKB-KW"/>
</dbReference>
<keyword evidence="16" id="KW-0032">Aminotransferase</keyword>
<comment type="pathway">
    <text evidence="4">Amino-acid biosynthesis; L-valine biosynthesis; L-valine from pyruvate: step 4/4.</text>
</comment>
<comment type="catalytic activity">
    <reaction evidence="13">
        <text>L-leucine + 2-oxoglutarate = 4-methyl-2-oxopentanoate + L-glutamate</text>
        <dbReference type="Rhea" id="RHEA:18321"/>
        <dbReference type="ChEBI" id="CHEBI:16810"/>
        <dbReference type="ChEBI" id="CHEBI:17865"/>
        <dbReference type="ChEBI" id="CHEBI:29985"/>
        <dbReference type="ChEBI" id="CHEBI:57427"/>
        <dbReference type="EC" id="2.6.1.42"/>
    </reaction>
</comment>
<dbReference type="FunFam" id="3.20.10.10:FF:000002">
    <property type="entry name" value="D-alanine aminotransferase"/>
    <property type="match status" value="1"/>
</dbReference>
<dbReference type="NCBIfam" id="NF005209">
    <property type="entry name" value="PRK06680.1"/>
    <property type="match status" value="1"/>
</dbReference>
<sequence>MSRTVYVNGDFLPEEDAKISIFDRGFVFADGVYEVSSVLEGKLVDNTAHLLRLERSLNELKMEAPASGAEITAIMQKLIALNGLQEGLVYLQVTRGAADRDFGFPKDVNPSLVMFTQAKSLLNSPAAEKGIKVIFVDDIRWGRRDIKTIQLLAPVLAKQAASEAEKDDAWLVMDGLVTEGSSNNAYIVKDDQIITRKLSNDILHGITRKAVLSLAEEVGLKVIERSFTPQEAQEADEAFITSASTFVFPVVEIEHTSIGKGSPGPISKRLREIYIKQALETLE</sequence>
<dbReference type="GO" id="GO:0008652">
    <property type="term" value="P:amino acid biosynthetic process"/>
    <property type="evidence" value="ECO:0007669"/>
    <property type="project" value="UniProtKB-ARBA"/>
</dbReference>
<evidence type="ECO:0000313" key="17">
    <source>
        <dbReference type="Proteomes" id="UP001268683"/>
    </source>
</evidence>
<dbReference type="InterPro" id="IPR050571">
    <property type="entry name" value="Class-IV_PLP-Dep_Aminotrnsfr"/>
</dbReference>